<dbReference type="Proteomes" id="UP000178348">
    <property type="component" value="Unassembled WGS sequence"/>
</dbReference>
<feature type="transmembrane region" description="Helical" evidence="1">
    <location>
        <begin position="20"/>
        <end position="39"/>
    </location>
</feature>
<name>A0A1G2CGK6_9BACT</name>
<keyword evidence="1" id="KW-0472">Membrane</keyword>
<organism evidence="2 3">
    <name type="scientific">Candidatus Liptonbacteria bacterium RIFCSPLOWO2_01_FULL_53_13</name>
    <dbReference type="NCBI Taxonomy" id="1798651"/>
    <lineage>
        <taxon>Bacteria</taxon>
        <taxon>Candidatus Liptoniibacteriota</taxon>
    </lineage>
</organism>
<comment type="caution">
    <text evidence="2">The sequence shown here is derived from an EMBL/GenBank/DDBJ whole genome shotgun (WGS) entry which is preliminary data.</text>
</comment>
<keyword evidence="1" id="KW-1133">Transmembrane helix</keyword>
<evidence type="ECO:0000313" key="3">
    <source>
        <dbReference type="Proteomes" id="UP000178348"/>
    </source>
</evidence>
<evidence type="ECO:0000256" key="1">
    <source>
        <dbReference type="SAM" id="Phobius"/>
    </source>
</evidence>
<keyword evidence="1" id="KW-0812">Transmembrane</keyword>
<proteinExistence type="predicted"/>
<dbReference type="AlphaFoldDB" id="A0A1G2CGK6"/>
<gene>
    <name evidence="2" type="ORF">A2946_03440</name>
</gene>
<reference evidence="2 3" key="1">
    <citation type="journal article" date="2016" name="Nat. Commun.">
        <title>Thousands of microbial genomes shed light on interconnected biogeochemical processes in an aquifer system.</title>
        <authorList>
            <person name="Anantharaman K."/>
            <person name="Brown C.T."/>
            <person name="Hug L.A."/>
            <person name="Sharon I."/>
            <person name="Castelle C.J."/>
            <person name="Probst A.J."/>
            <person name="Thomas B.C."/>
            <person name="Singh A."/>
            <person name="Wilkins M.J."/>
            <person name="Karaoz U."/>
            <person name="Brodie E.L."/>
            <person name="Williams K.H."/>
            <person name="Hubbard S.S."/>
            <person name="Banfield J.F."/>
        </authorList>
    </citation>
    <scope>NUCLEOTIDE SEQUENCE [LARGE SCALE GENOMIC DNA]</scope>
</reference>
<feature type="transmembrane region" description="Helical" evidence="1">
    <location>
        <begin position="59"/>
        <end position="78"/>
    </location>
</feature>
<evidence type="ECO:0000313" key="2">
    <source>
        <dbReference type="EMBL" id="OGZ00525.1"/>
    </source>
</evidence>
<accession>A0A1G2CGK6</accession>
<sequence length="89" mass="10664">MSPKTYWFKPKRFWKYFAAYYPVSWQGWLTVLIALWILVKLFLAIDRTSSSGSDTLFSFTPYAIAVLGVLDIITLHTGEYPQWWRHWRK</sequence>
<protein>
    <submittedName>
        <fullName evidence="2">Uncharacterized protein</fullName>
    </submittedName>
</protein>
<dbReference type="EMBL" id="MHLB01000062">
    <property type="protein sequence ID" value="OGZ00525.1"/>
    <property type="molecule type" value="Genomic_DNA"/>
</dbReference>